<evidence type="ECO:0000256" key="5">
    <source>
        <dbReference type="ARBA" id="ARBA00022679"/>
    </source>
</evidence>
<gene>
    <name evidence="11" type="ORF">ES319_A05G425900v1</name>
</gene>
<dbReference type="EC" id="2.5.1.60" evidence="2 9"/>
<comment type="similarity">
    <text evidence="1 9">Belongs to the protein prenyltransferase subunit alpha family.</text>
</comment>
<evidence type="ECO:0000313" key="12">
    <source>
        <dbReference type="Proteomes" id="UP000327439"/>
    </source>
</evidence>
<dbReference type="Proteomes" id="UP000327439">
    <property type="component" value="Chromosome A05"/>
</dbReference>
<dbReference type="PROSITE" id="PS51450">
    <property type="entry name" value="LRR"/>
    <property type="match status" value="2"/>
</dbReference>
<dbReference type="Pfam" id="PF01239">
    <property type="entry name" value="PPTA"/>
    <property type="match status" value="5"/>
</dbReference>
<dbReference type="InterPro" id="IPR032675">
    <property type="entry name" value="LRR_dom_sf"/>
</dbReference>
<evidence type="ECO:0000256" key="6">
    <source>
        <dbReference type="ARBA" id="ARBA00022737"/>
    </source>
</evidence>
<evidence type="ECO:0000256" key="9">
    <source>
        <dbReference type="RuleBase" id="RU367120"/>
    </source>
</evidence>
<comment type="function">
    <text evidence="9">Catalyzes the transfer of a geranyl-geranyl moiety from geranyl-geranyl pyrophosphate to cysteines occuring in specific C-terminal amino acid sequences.</text>
</comment>
<dbReference type="PROSITE" id="PS51147">
    <property type="entry name" value="PFTA"/>
    <property type="match status" value="5"/>
</dbReference>
<evidence type="ECO:0000256" key="7">
    <source>
        <dbReference type="ARBA" id="ARBA00031267"/>
    </source>
</evidence>
<dbReference type="OrthoDB" id="1658at2759"/>
<organism evidence="11 12">
    <name type="scientific">Gossypium barbadense</name>
    <name type="common">Sea Island cotton</name>
    <name type="synonym">Hibiscus barbadensis</name>
    <dbReference type="NCBI Taxonomy" id="3634"/>
    <lineage>
        <taxon>Eukaryota</taxon>
        <taxon>Viridiplantae</taxon>
        <taxon>Streptophyta</taxon>
        <taxon>Embryophyta</taxon>
        <taxon>Tracheophyta</taxon>
        <taxon>Spermatophyta</taxon>
        <taxon>Magnoliopsida</taxon>
        <taxon>eudicotyledons</taxon>
        <taxon>Gunneridae</taxon>
        <taxon>Pentapetalae</taxon>
        <taxon>rosids</taxon>
        <taxon>malvids</taxon>
        <taxon>Malvales</taxon>
        <taxon>Malvaceae</taxon>
        <taxon>Malvoideae</taxon>
        <taxon>Gossypium</taxon>
    </lineage>
</organism>
<proteinExistence type="inferred from homology"/>
<dbReference type="PANTHER" id="PTHR11129">
    <property type="entry name" value="PROTEIN FARNESYLTRANSFERASE ALPHA SUBUNIT/RAB GERANYLGERANYL TRANSFERASE ALPHA SUBUNIT"/>
    <property type="match status" value="1"/>
</dbReference>
<keyword evidence="5 9" id="KW-0808">Transferase</keyword>
<feature type="region of interest" description="Disordered" evidence="10">
    <location>
        <begin position="35"/>
        <end position="71"/>
    </location>
</feature>
<comment type="catalytic activity">
    <reaction evidence="8 9">
        <text>geranylgeranyl diphosphate + L-cysteinyl-[protein] = S-geranylgeranyl-L-cysteinyl-[protein] + diphosphate</text>
        <dbReference type="Rhea" id="RHEA:21240"/>
        <dbReference type="Rhea" id="RHEA-COMP:10131"/>
        <dbReference type="Rhea" id="RHEA-COMP:11537"/>
        <dbReference type="ChEBI" id="CHEBI:29950"/>
        <dbReference type="ChEBI" id="CHEBI:33019"/>
        <dbReference type="ChEBI" id="CHEBI:57533"/>
        <dbReference type="ChEBI" id="CHEBI:86021"/>
        <dbReference type="EC" id="2.5.1.60"/>
    </reaction>
</comment>
<feature type="compositionally biased region" description="Basic residues" evidence="10">
    <location>
        <begin position="47"/>
        <end position="63"/>
    </location>
</feature>
<keyword evidence="6" id="KW-0677">Repeat</keyword>
<evidence type="ECO:0000256" key="10">
    <source>
        <dbReference type="SAM" id="MobiDB-lite"/>
    </source>
</evidence>
<evidence type="ECO:0000256" key="4">
    <source>
        <dbReference type="ARBA" id="ARBA00022602"/>
    </source>
</evidence>
<dbReference type="EMBL" id="CM018206">
    <property type="protein sequence ID" value="KAB2085849.1"/>
    <property type="molecule type" value="Genomic_DNA"/>
</dbReference>
<dbReference type="InterPro" id="IPR001611">
    <property type="entry name" value="Leu-rich_rpt"/>
</dbReference>
<dbReference type="FunFam" id="3.80.10.10:FF:000756">
    <property type="entry name" value="Rab geranylgeranyl transferase like protein"/>
    <property type="match status" value="1"/>
</dbReference>
<dbReference type="GO" id="GO:0005968">
    <property type="term" value="C:Rab-protein geranylgeranyltransferase complex"/>
    <property type="evidence" value="ECO:0007669"/>
    <property type="project" value="TreeGrafter"/>
</dbReference>
<dbReference type="PANTHER" id="PTHR11129:SF2">
    <property type="entry name" value="GERANYLGERANYL TRANSFERASE TYPE-2 SUBUNIT ALPHA"/>
    <property type="match status" value="1"/>
</dbReference>
<name>A0A5J5W1R8_GOSBA</name>
<sequence length="751" mass="86141">MHGRPRKAPKPEEEAASVAKAQKLRALQTQFFSFHHNKIHSPSQTHLRNRKRKQKMHGRPRKAPKPEEEAASVAKAQKLRALQTQFFSFHHNKIYTKEAVELSAKLLEINPESYTAWNYRKLAVEHYLSQPDCNPDWIKSVLDDELRVVENALRQNFKSYGAWHHRKWVISKGHSSIDNELRLLDKFQKADSRNFHAWNYRRFVAESMKRSEQDELKYTEDMIYKNFSNYSAWHNRSVLLSALFEKKAEGFLSKEKVLPEEYEFIHQAIFTDPDDQSGWFYHLWLLDQTVTTDSPLLASSWPGHGYDVFLVEDRCYNGSAFSPFTALHSDSGSFPIVLYFNQPVGGVSSSTVTVECGFNKNEDLLWKPLSASNSQTARVWVAHLKIPSSDLLSTVEVSVGHSKGIISTRGFEYSHPSMFSFKVHVQPMERDFSQVSVAESISLREENFKIYGSQSEESIINSFNQLSIKNGHESTASNWRSEALAKEIECFRELLSLMDCKIGKLTLARLLMAYDVMSYPFANKLVHSEEVLELCSDLMKLDPTHYQYYKDEHSMVLLQKVTSSKESLLQHCFQYKDSVSSAICGPVCLRLNNLSLSRMGAFEKLLWVQMLDLSHNELQSIEGLEAMQLLSCLSLRNNKLRSLTALEPLRKLKLLRVLDISYNQIGDHSIDTTRYLCSSPLSHSVGSESNKDETVTSDVALIDNWEAFYIFKDFNLNQLEIVGNTIADEKFKSVLVKIMPKLKQLDGKLLG</sequence>
<protein>
    <recommendedName>
        <fullName evidence="3 9">Geranylgeranyl transferase type-2 subunit alpha</fullName>
        <ecNumber evidence="2 9">2.5.1.60</ecNumber>
    </recommendedName>
    <alternativeName>
        <fullName evidence="7 9">Geranylgeranyl transferase type II subunit alpha</fullName>
    </alternativeName>
</protein>
<keyword evidence="4 9" id="KW-0637">Prenyltransferase</keyword>
<dbReference type="AlphaFoldDB" id="A0A5J5W1R8"/>
<dbReference type="InterPro" id="IPR002088">
    <property type="entry name" value="Prenyl_trans_a"/>
</dbReference>
<evidence type="ECO:0000256" key="1">
    <source>
        <dbReference type="ARBA" id="ARBA00006734"/>
    </source>
</evidence>
<evidence type="ECO:0000256" key="8">
    <source>
        <dbReference type="ARBA" id="ARBA00047658"/>
    </source>
</evidence>
<evidence type="ECO:0000256" key="2">
    <source>
        <dbReference type="ARBA" id="ARBA00012656"/>
    </source>
</evidence>
<dbReference type="Gene3D" id="3.80.10.10">
    <property type="entry name" value="Ribonuclease Inhibitor"/>
    <property type="match status" value="1"/>
</dbReference>
<keyword evidence="12" id="KW-1185">Reference proteome</keyword>
<dbReference type="GO" id="GO:0097354">
    <property type="term" value="P:prenylation"/>
    <property type="evidence" value="ECO:0007669"/>
    <property type="project" value="UniProtKB-UniRule"/>
</dbReference>
<dbReference type="GO" id="GO:0004663">
    <property type="term" value="F:Rab geranylgeranyltransferase activity"/>
    <property type="evidence" value="ECO:0007669"/>
    <property type="project" value="UniProtKB-UniRule"/>
</dbReference>
<dbReference type="SUPFAM" id="SSF52058">
    <property type="entry name" value="L domain-like"/>
    <property type="match status" value="1"/>
</dbReference>
<dbReference type="FunFam" id="1.25.40.120:FF:000035">
    <property type="entry name" value="Geranylgeranyl transferase type-2 subunit alpha"/>
    <property type="match status" value="1"/>
</dbReference>
<evidence type="ECO:0000313" key="11">
    <source>
        <dbReference type="EMBL" id="KAB2085849.1"/>
    </source>
</evidence>
<feature type="region of interest" description="Disordered" evidence="10">
    <location>
        <begin position="1"/>
        <end position="20"/>
    </location>
</feature>
<dbReference type="SUPFAM" id="SSF48439">
    <property type="entry name" value="Protein prenylyltransferase"/>
    <property type="match status" value="1"/>
</dbReference>
<evidence type="ECO:0000256" key="3">
    <source>
        <dbReference type="ARBA" id="ARBA00014772"/>
    </source>
</evidence>
<accession>A0A5J5W1R8</accession>
<reference evidence="12" key="1">
    <citation type="journal article" date="2020" name="Nat. Genet.">
        <title>Genomic diversifications of five Gossypium allopolyploid species and their impact on cotton improvement.</title>
        <authorList>
            <person name="Chen Z.J."/>
            <person name="Sreedasyam A."/>
            <person name="Ando A."/>
            <person name="Song Q."/>
            <person name="De Santiago L.M."/>
            <person name="Hulse-Kemp A.M."/>
            <person name="Ding M."/>
            <person name="Ye W."/>
            <person name="Kirkbride R.C."/>
            <person name="Jenkins J."/>
            <person name="Plott C."/>
            <person name="Lovell J."/>
            <person name="Lin Y.M."/>
            <person name="Vaughn R."/>
            <person name="Liu B."/>
            <person name="Simpson S."/>
            <person name="Scheffler B.E."/>
            <person name="Wen L."/>
            <person name="Saski C.A."/>
            <person name="Grover C.E."/>
            <person name="Hu G."/>
            <person name="Conover J.L."/>
            <person name="Carlson J.W."/>
            <person name="Shu S."/>
            <person name="Boston L.B."/>
            <person name="Williams M."/>
            <person name="Peterson D.G."/>
            <person name="McGee K."/>
            <person name="Jones D.C."/>
            <person name="Wendel J.F."/>
            <person name="Stelly D.M."/>
            <person name="Grimwood J."/>
            <person name="Schmutz J."/>
        </authorList>
    </citation>
    <scope>NUCLEOTIDE SEQUENCE [LARGE SCALE GENOMIC DNA]</scope>
    <source>
        <strain evidence="12">cv. 3-79</strain>
    </source>
</reference>
<dbReference type="Gene3D" id="1.25.40.120">
    <property type="entry name" value="Protein prenylyltransferase"/>
    <property type="match status" value="1"/>
</dbReference>